<evidence type="ECO:0000313" key="4">
    <source>
        <dbReference type="Proteomes" id="UP000679220"/>
    </source>
</evidence>
<evidence type="ECO:0000256" key="1">
    <source>
        <dbReference type="SAM" id="SignalP"/>
    </source>
</evidence>
<dbReference type="AlphaFoldDB" id="A0A941J3C1"/>
<reference evidence="3" key="1">
    <citation type="journal article" date="2018" name="Int. J. Syst. Evol. Microbiol.">
        <title>Carboxylicivirga sediminis sp. nov., isolated from coastal sediment.</title>
        <authorList>
            <person name="Wang F.Q."/>
            <person name="Ren L.H."/>
            <person name="Zou R.J."/>
            <person name="Sun Y.Z."/>
            <person name="Liu X.J."/>
            <person name="Jiang F."/>
            <person name="Liu L.J."/>
        </authorList>
    </citation>
    <scope>NUCLEOTIDE SEQUENCE</scope>
    <source>
        <strain evidence="3">JR1</strain>
    </source>
</reference>
<comment type="caution">
    <text evidence="3">The sequence shown here is derived from an EMBL/GenBank/DDBJ whole genome shotgun (WGS) entry which is preliminary data.</text>
</comment>
<accession>A0A941J3C1</accession>
<feature type="signal peptide" evidence="1">
    <location>
        <begin position="1"/>
        <end position="21"/>
    </location>
</feature>
<evidence type="ECO:0000313" key="3">
    <source>
        <dbReference type="EMBL" id="MBR8538347.1"/>
    </source>
</evidence>
<dbReference type="Proteomes" id="UP000679220">
    <property type="component" value="Unassembled WGS sequence"/>
</dbReference>
<reference evidence="3" key="2">
    <citation type="submission" date="2021-04" db="EMBL/GenBank/DDBJ databases">
        <authorList>
            <person name="Zhang T."/>
            <person name="Zhang Y."/>
            <person name="Lu D."/>
            <person name="Zuo D."/>
            <person name="Du Z."/>
        </authorList>
    </citation>
    <scope>NUCLEOTIDE SEQUENCE</scope>
    <source>
        <strain evidence="3">JR1</strain>
    </source>
</reference>
<sequence length="235" mass="25949">MKKWMFLLMMGGFLWACSSDSSDPDPDPVMEQAKLTTFNYLPVAFAIDWHVDDEEYQTGQAYAFGGGSTVKWEQGKNNLKLEVLNTTDKSLVVSDLESFDNGEEYIALAFGTAGDPELEVLDKDLTPPAAGKVRVRFFHALDGVGAVDIYLGGETAGFKKVSDLGYDDETDYMDVELSELSGQVVYTPTGVLPNEQTDILRYSDSQSNEADKIYTHVLAPKINEFSKAGVFILNH</sequence>
<dbReference type="InterPro" id="IPR025510">
    <property type="entry name" value="DUF4397"/>
</dbReference>
<evidence type="ECO:0000259" key="2">
    <source>
        <dbReference type="Pfam" id="PF14344"/>
    </source>
</evidence>
<protein>
    <submittedName>
        <fullName evidence="3">DUF4397 domain-containing protein</fullName>
    </submittedName>
</protein>
<organism evidence="3 4">
    <name type="scientific">Carboxylicivirga sediminis</name>
    <dbReference type="NCBI Taxonomy" id="2006564"/>
    <lineage>
        <taxon>Bacteria</taxon>
        <taxon>Pseudomonadati</taxon>
        <taxon>Bacteroidota</taxon>
        <taxon>Bacteroidia</taxon>
        <taxon>Marinilabiliales</taxon>
        <taxon>Marinilabiliaceae</taxon>
        <taxon>Carboxylicivirga</taxon>
    </lineage>
</organism>
<dbReference type="Pfam" id="PF14344">
    <property type="entry name" value="DUF4397"/>
    <property type="match status" value="1"/>
</dbReference>
<keyword evidence="4" id="KW-1185">Reference proteome</keyword>
<feature type="chain" id="PRO_5037322440" evidence="1">
    <location>
        <begin position="22"/>
        <end position="235"/>
    </location>
</feature>
<name>A0A941J3C1_9BACT</name>
<proteinExistence type="predicted"/>
<gene>
    <name evidence="3" type="ORF">KDU71_22440</name>
</gene>
<dbReference type="EMBL" id="JAGTAR010000066">
    <property type="protein sequence ID" value="MBR8538347.1"/>
    <property type="molecule type" value="Genomic_DNA"/>
</dbReference>
<keyword evidence="1" id="KW-0732">Signal</keyword>
<feature type="domain" description="DUF4397" evidence="2">
    <location>
        <begin position="34"/>
        <end position="150"/>
    </location>
</feature>
<dbReference type="RefSeq" id="WP_212193370.1">
    <property type="nucleotide sequence ID" value="NZ_JAGTAR010000066.1"/>
</dbReference>